<dbReference type="AlphaFoldDB" id="A0A9X3MC08"/>
<evidence type="ECO:0000313" key="2">
    <source>
        <dbReference type="EMBL" id="MCZ9307950.1"/>
    </source>
</evidence>
<protein>
    <recommendedName>
        <fullName evidence="1">Thioesterase domain-containing protein</fullName>
    </recommendedName>
</protein>
<dbReference type="InterPro" id="IPR029058">
    <property type="entry name" value="AB_hydrolase_fold"/>
</dbReference>
<sequence length="230" mass="25393">MQNNKSSEKHIFGACLPAGATKNHYKALFPSDFPLSPIEIPPSRDFKKHTADKLLNVAKSLEEKSAYTQDSIVLFGHSLGCGLALALANFIAEETVKNPRVIISGSPGPGNPLITSNVASESIIDSLIEVFPTHIEIPKSFERYVSQKVVEDFSAAKNIYPYALPAVKYVSALIFGTDDNLCTSQDKEWWASHASGAQLYTYKGDHFGYMKSQTLAQLYRNVIIKQEYSN</sequence>
<dbReference type="RefSeq" id="WP_269947048.1">
    <property type="nucleotide sequence ID" value="NZ_JAKMUU010000009.1"/>
</dbReference>
<reference evidence="2" key="1">
    <citation type="submission" date="2022-02" db="EMBL/GenBank/DDBJ databases">
        <title>Corynebacterium sp. from urogenital microbiome.</title>
        <authorList>
            <person name="Cappelli E.A."/>
            <person name="Ribeiro T.G."/>
            <person name="Peixe L."/>
        </authorList>
    </citation>
    <scope>NUCLEOTIDE SEQUENCE</scope>
    <source>
        <strain evidence="2">C8Ua_181</strain>
    </source>
</reference>
<evidence type="ECO:0000259" key="1">
    <source>
        <dbReference type="Pfam" id="PF00975"/>
    </source>
</evidence>
<proteinExistence type="predicted"/>
<dbReference type="Pfam" id="PF00975">
    <property type="entry name" value="Thioesterase"/>
    <property type="match status" value="1"/>
</dbReference>
<dbReference type="InterPro" id="IPR001031">
    <property type="entry name" value="Thioesterase"/>
</dbReference>
<name>A0A9X3MC08_9CORY</name>
<evidence type="ECO:0000313" key="3">
    <source>
        <dbReference type="Proteomes" id="UP001146430"/>
    </source>
</evidence>
<comment type="caution">
    <text evidence="2">The sequence shown here is derived from an EMBL/GenBank/DDBJ whole genome shotgun (WGS) entry which is preliminary data.</text>
</comment>
<dbReference type="Gene3D" id="3.40.50.1820">
    <property type="entry name" value="alpha/beta hydrolase"/>
    <property type="match status" value="1"/>
</dbReference>
<gene>
    <name evidence="2" type="ORF">L8V01_10765</name>
</gene>
<feature type="domain" description="Thioesterase" evidence="1">
    <location>
        <begin position="44"/>
        <end position="219"/>
    </location>
</feature>
<dbReference type="EMBL" id="JAKMUU010000009">
    <property type="protein sequence ID" value="MCZ9307950.1"/>
    <property type="molecule type" value="Genomic_DNA"/>
</dbReference>
<accession>A0A9X3MC08</accession>
<dbReference type="SUPFAM" id="SSF53474">
    <property type="entry name" value="alpha/beta-Hydrolases"/>
    <property type="match status" value="1"/>
</dbReference>
<organism evidence="2 3">
    <name type="scientific">Corynebacterium curieae</name>
    <dbReference type="NCBI Taxonomy" id="2913500"/>
    <lineage>
        <taxon>Bacteria</taxon>
        <taxon>Bacillati</taxon>
        <taxon>Actinomycetota</taxon>
        <taxon>Actinomycetes</taxon>
        <taxon>Mycobacteriales</taxon>
        <taxon>Corynebacteriaceae</taxon>
        <taxon>Corynebacterium</taxon>
    </lineage>
</organism>
<dbReference type="Proteomes" id="UP001146430">
    <property type="component" value="Unassembled WGS sequence"/>
</dbReference>